<evidence type="ECO:0000313" key="3">
    <source>
        <dbReference type="EMBL" id="CAF9907478.1"/>
    </source>
</evidence>
<feature type="region of interest" description="Disordered" evidence="1">
    <location>
        <begin position="795"/>
        <end position="926"/>
    </location>
</feature>
<evidence type="ECO:0000256" key="1">
    <source>
        <dbReference type="SAM" id="MobiDB-lite"/>
    </source>
</evidence>
<feature type="compositionally biased region" description="Basic and acidic residues" evidence="1">
    <location>
        <begin position="916"/>
        <end position="926"/>
    </location>
</feature>
<dbReference type="OrthoDB" id="5589766at2759"/>
<dbReference type="SMART" id="SM01327">
    <property type="entry name" value="Zds_C"/>
    <property type="match status" value="1"/>
</dbReference>
<accession>A0A8H3I777</accession>
<feature type="compositionally biased region" description="Low complexity" evidence="1">
    <location>
        <begin position="813"/>
        <end position="840"/>
    </location>
</feature>
<feature type="region of interest" description="Disordered" evidence="1">
    <location>
        <begin position="1"/>
        <end position="131"/>
    </location>
</feature>
<feature type="compositionally biased region" description="Basic and acidic residues" evidence="1">
    <location>
        <begin position="637"/>
        <end position="647"/>
    </location>
</feature>
<feature type="compositionally biased region" description="Polar residues" evidence="1">
    <location>
        <begin position="465"/>
        <end position="478"/>
    </location>
</feature>
<name>A0A8H3I777_9LECA</name>
<dbReference type="EMBL" id="CAJPDS010000005">
    <property type="protein sequence ID" value="CAF9907478.1"/>
    <property type="molecule type" value="Genomic_DNA"/>
</dbReference>
<dbReference type="GO" id="GO:0010971">
    <property type="term" value="P:positive regulation of G2/M transition of mitotic cell cycle"/>
    <property type="evidence" value="ECO:0007669"/>
    <property type="project" value="TreeGrafter"/>
</dbReference>
<evidence type="ECO:0000259" key="2">
    <source>
        <dbReference type="SMART" id="SM01327"/>
    </source>
</evidence>
<dbReference type="PANTHER" id="PTHR28089:SF1">
    <property type="entry name" value="PROTEIN ZDS1-RELATED"/>
    <property type="match status" value="1"/>
</dbReference>
<reference evidence="3" key="1">
    <citation type="submission" date="2021-03" db="EMBL/GenBank/DDBJ databases">
        <authorList>
            <person name="Tagirdzhanova G."/>
        </authorList>
    </citation>
    <scope>NUCLEOTIDE SEQUENCE</scope>
</reference>
<feature type="region of interest" description="Disordered" evidence="1">
    <location>
        <begin position="407"/>
        <end position="663"/>
    </location>
</feature>
<feature type="compositionally biased region" description="Polar residues" evidence="1">
    <location>
        <begin position="113"/>
        <end position="131"/>
    </location>
</feature>
<feature type="compositionally biased region" description="Pro residues" evidence="1">
    <location>
        <begin position="513"/>
        <end position="526"/>
    </location>
</feature>
<dbReference type="Proteomes" id="UP000664521">
    <property type="component" value="Unassembled WGS sequence"/>
</dbReference>
<protein>
    <recommendedName>
        <fullName evidence="2">Protein Zds1 C-terminal domain-containing protein</fullName>
    </recommendedName>
</protein>
<feature type="compositionally biased region" description="Polar residues" evidence="1">
    <location>
        <begin position="563"/>
        <end position="576"/>
    </location>
</feature>
<feature type="compositionally biased region" description="Polar residues" evidence="1">
    <location>
        <begin position="424"/>
        <end position="434"/>
    </location>
</feature>
<feature type="region of interest" description="Disordered" evidence="1">
    <location>
        <begin position="705"/>
        <end position="734"/>
    </location>
</feature>
<feature type="compositionally biased region" description="Basic and acidic residues" evidence="1">
    <location>
        <begin position="615"/>
        <end position="630"/>
    </location>
</feature>
<gene>
    <name evidence="3" type="ORF">HETSPECPRED_007139</name>
</gene>
<comment type="caution">
    <text evidence="3">The sequence shown here is derived from an EMBL/GenBank/DDBJ whole genome shotgun (WGS) entry which is preliminary data.</text>
</comment>
<proteinExistence type="predicted"/>
<feature type="compositionally biased region" description="Polar residues" evidence="1">
    <location>
        <begin position="900"/>
        <end position="914"/>
    </location>
</feature>
<feature type="region of interest" description="Disordered" evidence="1">
    <location>
        <begin position="237"/>
        <end position="271"/>
    </location>
</feature>
<dbReference type="GO" id="GO:0030010">
    <property type="term" value="P:establishment of cell polarity"/>
    <property type="evidence" value="ECO:0007669"/>
    <property type="project" value="TreeGrafter"/>
</dbReference>
<feature type="compositionally biased region" description="Basic and acidic residues" evidence="1">
    <location>
        <begin position="802"/>
        <end position="812"/>
    </location>
</feature>
<dbReference type="GO" id="GO:0005737">
    <property type="term" value="C:cytoplasm"/>
    <property type="evidence" value="ECO:0007669"/>
    <property type="project" value="TreeGrafter"/>
</dbReference>
<organism evidence="3 4">
    <name type="scientific">Heterodermia speciosa</name>
    <dbReference type="NCBI Taxonomy" id="116794"/>
    <lineage>
        <taxon>Eukaryota</taxon>
        <taxon>Fungi</taxon>
        <taxon>Dikarya</taxon>
        <taxon>Ascomycota</taxon>
        <taxon>Pezizomycotina</taxon>
        <taxon>Lecanoromycetes</taxon>
        <taxon>OSLEUM clade</taxon>
        <taxon>Lecanoromycetidae</taxon>
        <taxon>Caliciales</taxon>
        <taxon>Physciaceae</taxon>
        <taxon>Heterodermia</taxon>
    </lineage>
</organism>
<dbReference type="Pfam" id="PF08632">
    <property type="entry name" value="Zds_C"/>
    <property type="match status" value="1"/>
</dbReference>
<evidence type="ECO:0000313" key="4">
    <source>
        <dbReference type="Proteomes" id="UP000664521"/>
    </source>
</evidence>
<keyword evidence="4" id="KW-1185">Reference proteome</keyword>
<dbReference type="InterPro" id="IPR013941">
    <property type="entry name" value="ZDS1_C"/>
</dbReference>
<sequence>MQTSSRTPDVGGGHTAKRGHIPQLSISDDSHHVTEAIQDLYGDHNYGQRDQRPLSFVTSAPPTSFQNRMMKAAPETTQSPANQALNNGKMAPQANGKRPVVASRTYSFEPDTGQLSPNGPLRSRSNSDTANSAFPLNNIDYESSPAAVAQELSNLQAIRRMSMDVNAAGDPDLPSFSSSFGIPSAAPTGSSDEDEKARMFWVPARLHPELAPTEFQTFLNNKVESIKRRSVDFSLSPDSLQREGSGGGLKRKKSMLSRQIDNSGGRGAEGYRDGAEVIERKKSLSGADTLHNGISNLSDLEVLVNDSEVVMQRLSLDTGQQVTGAEVLPGEDIPILPSAPSGNSLRRSTRTTYRRGSLKKGDRVPFSKRAARTAETDVEDSPTSSPVTSIGEGVGLTRVQTEPMAAAPRVVENFSRPGRGTRRAMQTHTPGSKTSQEEIPKTQPRPLSREGQPAAGLPPKHFVSQIASNGRSSISPQVFAQGVPQIVETPPQPEEARPSSKQSYLPERVSSHEPPPSKQAPGPLPLGPSNGRGQKWPPQGRQTQNEKSNQTLRDMAAHPSPLPGNSTRTDSLSFIPTLTEDRKAEGKKLKDRKEKESLDGSRKSSWSWGSLLPSSEEKEKDRKREEEAKKPKSKITKPPDKGHDNTRLDLLQTAMEGNRGRESLVLDRGDLRLEEERRKESGRKAVGHEGKKEKDSSLFSSIFGGKKKAEKEAAGKKHLSRGLSPEPPPRALKPDIDYMWTRFPILEERAIYRMAHIKLANPRRALHSQVLLSNFMYSYLAKVQQMHPQIGISAQKQQAQQKKADQPEEFHQYQRYQEQQQRQQQQEEAAAAKTAQSRAQTPPIAQQREPETLPEDTLFDQDHEEHNGRHRPQSRASQHSALAENGRRGSDSGSYHHRNNTPQVSAYQYQQSQFDEPGRTGADDMW</sequence>
<feature type="compositionally biased region" description="Basic and acidic residues" evidence="1">
    <location>
        <begin position="579"/>
        <end position="602"/>
    </location>
</feature>
<feature type="compositionally biased region" description="Polar residues" evidence="1">
    <location>
        <begin position="75"/>
        <end position="86"/>
    </location>
</feature>
<feature type="compositionally biased region" description="Polar residues" evidence="1">
    <location>
        <begin position="56"/>
        <end position="67"/>
    </location>
</feature>
<feature type="compositionally biased region" description="Basic residues" evidence="1">
    <location>
        <begin position="347"/>
        <end position="358"/>
    </location>
</feature>
<dbReference type="InterPro" id="IPR040206">
    <property type="entry name" value="Zds1/2"/>
</dbReference>
<dbReference type="AlphaFoldDB" id="A0A8H3I777"/>
<feature type="region of interest" description="Disordered" evidence="1">
    <location>
        <begin position="331"/>
        <end position="391"/>
    </location>
</feature>
<feature type="compositionally biased region" description="Low complexity" evidence="1">
    <location>
        <begin position="604"/>
        <end position="614"/>
    </location>
</feature>
<feature type="compositionally biased region" description="Polar residues" evidence="1">
    <location>
        <begin position="540"/>
        <end position="552"/>
    </location>
</feature>
<feature type="domain" description="Protein Zds1 C-terminal" evidence="2">
    <location>
        <begin position="732"/>
        <end position="784"/>
    </location>
</feature>
<dbReference type="PANTHER" id="PTHR28089">
    <property type="entry name" value="PROTEIN ZDS1-RELATED"/>
    <property type="match status" value="1"/>
</dbReference>